<dbReference type="GO" id="GO:0005524">
    <property type="term" value="F:ATP binding"/>
    <property type="evidence" value="ECO:0007669"/>
    <property type="project" value="UniProtKB-UniRule"/>
</dbReference>
<evidence type="ECO:0000256" key="5">
    <source>
        <dbReference type="ARBA" id="ARBA00023125"/>
    </source>
</evidence>
<proteinExistence type="inferred from homology"/>
<feature type="compositionally biased region" description="Acidic residues" evidence="8">
    <location>
        <begin position="95"/>
        <end position="104"/>
    </location>
</feature>
<protein>
    <recommendedName>
        <fullName evidence="6">DNA mismatch repair protein</fullName>
    </recommendedName>
</protein>
<evidence type="ECO:0000256" key="8">
    <source>
        <dbReference type="SAM" id="MobiDB-lite"/>
    </source>
</evidence>
<keyword evidence="11" id="KW-1185">Reference proteome</keyword>
<dbReference type="InterPro" id="IPR027417">
    <property type="entry name" value="P-loop_NTPase"/>
</dbReference>
<sequence length="1122" mass="127490">MAMKKQASLLSFFTRSPNPKNTLQSETIGNQTTSILKNTTPSKISEMQKDVNMENDIQVEEDTMKSPRIKRSPNEELPSVKKSCTKRRRVVVSSDSEDENDVEMMDVKKSEGNMKQSPKYKSVKSGVLSQLKSPDPRRHSWKSSSENDSTPSKPVVSEMTISFINSFRATEQDLSATSSKISRSNDSDIADESSAAVVSDIESVQFPHLNFDFLKPDNIRDADGRLRSHPDYCPRTLYVPEAFMKKQTPGHRQWWAAKSAYFDTVLFFKVGKFYEMYHMDAVIGVENLNLNYMRGNFAHCGFPEVAYGRFADQLVNRGYKVARVEQTETPTQLENRNKIEKANNKVVRREVCNITTPGTRTYGVLDGNDEQNTVDIMDITARYLYAIAERGTESVEYGVCFIDTTVGRFYISRLSDSGSRSALRTLFSHYQPAQILYERGRVSASTMTVYNSTVSAVPKEALVSKKEFLTSENTLKLLASDKYFGELYDKWPVVLLDMIDRDNLALKCKPMYDACISALGAIIWYLRRCLIDVDMISMRRFELYKPMNLTESLSQDKIESEVGEQYWNGRRLILDNLALKHLNIIPPIGSMKKFAPRDPITAKYTLYNIINKCATPAGKRLLRQWVCAPVCDREILNSRQDAIEWLSEARLNRFIGLKYRAEEHPDSRAQMFETMRYNKRKIRDLVQALEGFKRVHDLRLEFMENFADNQETVPSLLERCFGNRFPDIANDLEHFKNAFNRDKAQEEGIIVPEKGVIKEYDDAIYNGYKRMVTDELVKLVKDLDEAENQLDIIRHDIMRRVFADFGDRSIKWTMVIERMATFDVLLSLTLYSQNCGLSMCRPQFIYDSKRPVLEIKSGYHPSLAAIAASSSNFTYIPNSVLLGGNEPSTILLTGPNMGGKSTLMRQVGVLVVLAQIGSFVPASEMKLSPVDRIFTRMGAGDRIIAGQSTFFVELYETNLILRNATRHSLVIMDELGRGTSTYDGTAIAYAVLVDVANRLQCRTFFSTHYHSLCKAVENFSNIKAAHMACIVENENAEDPTMENVTFLYTLADGICPKSYGFFAAKISGLRKEVIRAAFAASQRLDAGKTRKERMAELRRLALNEECSTTQLREMINSMLISS</sequence>
<dbReference type="Pfam" id="PF05188">
    <property type="entry name" value="MutS_II"/>
    <property type="match status" value="1"/>
</dbReference>
<dbReference type="EMBL" id="KZ269977">
    <property type="protein sequence ID" value="OZC12378.1"/>
    <property type="molecule type" value="Genomic_DNA"/>
</dbReference>
<dbReference type="GO" id="GO:0006298">
    <property type="term" value="P:mismatch repair"/>
    <property type="evidence" value="ECO:0007669"/>
    <property type="project" value="InterPro"/>
</dbReference>
<dbReference type="SUPFAM" id="SSF52540">
    <property type="entry name" value="P-loop containing nucleoside triphosphate hydrolases"/>
    <property type="match status" value="1"/>
</dbReference>
<keyword evidence="7" id="KW-0175">Coiled coil</keyword>
<keyword evidence="2 6" id="KW-0547">Nucleotide-binding</keyword>
<dbReference type="SUPFAM" id="SSF48334">
    <property type="entry name" value="DNA repair protein MutS, domain III"/>
    <property type="match status" value="1"/>
</dbReference>
<dbReference type="InterPro" id="IPR007860">
    <property type="entry name" value="DNA_mmatch_repair_MutS_con_dom"/>
</dbReference>
<keyword evidence="5 6" id="KW-0238">DNA-binding</keyword>
<dbReference type="PIRSF" id="PIRSF037677">
    <property type="entry name" value="DNA_mis_repair_Msh6"/>
    <property type="match status" value="1"/>
</dbReference>
<feature type="compositionally biased region" description="Polar residues" evidence="8">
    <location>
        <begin position="142"/>
        <end position="152"/>
    </location>
</feature>
<dbReference type="SMART" id="SM00534">
    <property type="entry name" value="MUTSac"/>
    <property type="match status" value="1"/>
</dbReference>
<evidence type="ECO:0000256" key="1">
    <source>
        <dbReference type="ARBA" id="ARBA00006271"/>
    </source>
</evidence>
<dbReference type="InterPro" id="IPR036678">
    <property type="entry name" value="MutS_con_dom_sf"/>
</dbReference>
<dbReference type="Gene3D" id="3.30.420.110">
    <property type="entry name" value="MutS, connector domain"/>
    <property type="match status" value="1"/>
</dbReference>
<gene>
    <name evidence="10" type="ORF">X798_00009</name>
</gene>
<evidence type="ECO:0000313" key="11">
    <source>
        <dbReference type="Proteomes" id="UP000242913"/>
    </source>
</evidence>
<dbReference type="InterPro" id="IPR007695">
    <property type="entry name" value="DNA_mismatch_repair_MutS-lik_N"/>
</dbReference>
<dbReference type="SUPFAM" id="SSF53150">
    <property type="entry name" value="DNA repair protein MutS, domain II"/>
    <property type="match status" value="1"/>
</dbReference>
<feature type="coiled-coil region" evidence="7">
    <location>
        <begin position="769"/>
        <end position="796"/>
    </location>
</feature>
<evidence type="ECO:0000259" key="9">
    <source>
        <dbReference type="PROSITE" id="PS00486"/>
    </source>
</evidence>
<dbReference type="SUPFAM" id="SSF55271">
    <property type="entry name" value="DNA repair protein MutS, domain I"/>
    <property type="match status" value="1"/>
</dbReference>
<accession>A0A238C627</accession>
<dbReference type="GO" id="GO:0140664">
    <property type="term" value="F:ATP-dependent DNA damage sensor activity"/>
    <property type="evidence" value="ECO:0007669"/>
    <property type="project" value="InterPro"/>
</dbReference>
<dbReference type="Pfam" id="PF00488">
    <property type="entry name" value="MutS_V"/>
    <property type="match status" value="1"/>
</dbReference>
<feature type="domain" description="DNA mismatch repair proteins mutS family" evidence="9">
    <location>
        <begin position="968"/>
        <end position="984"/>
    </location>
</feature>
<evidence type="ECO:0000256" key="3">
    <source>
        <dbReference type="ARBA" id="ARBA00022763"/>
    </source>
</evidence>
<dbReference type="Pfam" id="PF05192">
    <property type="entry name" value="MutS_III"/>
    <property type="match status" value="1"/>
</dbReference>
<dbReference type="PANTHER" id="PTHR11361">
    <property type="entry name" value="DNA MISMATCH REPAIR PROTEIN MUTS FAMILY MEMBER"/>
    <property type="match status" value="1"/>
</dbReference>
<reference evidence="10 11" key="1">
    <citation type="submission" date="2015-12" db="EMBL/GenBank/DDBJ databases">
        <title>Draft genome of the nematode, Onchocerca flexuosa.</title>
        <authorList>
            <person name="Mitreva M."/>
        </authorList>
    </citation>
    <scope>NUCLEOTIDE SEQUENCE [LARGE SCALE GENOMIC DNA]</scope>
    <source>
        <strain evidence="10">Red Deer</strain>
    </source>
</reference>
<comment type="function">
    <text evidence="6">Component of the post-replicative DNA mismatch repair system (MMR).</text>
</comment>
<comment type="similarity">
    <text evidence="1 6">Belongs to the DNA mismatch repair MutS family.</text>
</comment>
<dbReference type="Gene3D" id="3.40.1170.10">
    <property type="entry name" value="DNA repair protein MutS, domain I"/>
    <property type="match status" value="1"/>
</dbReference>
<evidence type="ECO:0000256" key="4">
    <source>
        <dbReference type="ARBA" id="ARBA00022840"/>
    </source>
</evidence>
<dbReference type="InterPro" id="IPR017261">
    <property type="entry name" value="DNA_mismatch_repair_MutS/MSH"/>
</dbReference>
<dbReference type="GO" id="GO:0032301">
    <property type="term" value="C:MutSalpha complex"/>
    <property type="evidence" value="ECO:0007669"/>
    <property type="project" value="TreeGrafter"/>
</dbReference>
<dbReference type="Pfam" id="PF01624">
    <property type="entry name" value="MutS_I"/>
    <property type="match status" value="1"/>
</dbReference>
<dbReference type="InterPro" id="IPR016151">
    <property type="entry name" value="DNA_mismatch_repair_MutS_N"/>
</dbReference>
<dbReference type="InterPro" id="IPR007696">
    <property type="entry name" value="DNA_mismatch_repair_MutS_core"/>
</dbReference>
<evidence type="ECO:0000313" key="10">
    <source>
        <dbReference type="EMBL" id="OZC12378.1"/>
    </source>
</evidence>
<feature type="compositionally biased region" description="Polar residues" evidence="8">
    <location>
        <begin position="8"/>
        <end position="45"/>
    </location>
</feature>
<dbReference type="OrthoDB" id="10252754at2759"/>
<organism evidence="10 11">
    <name type="scientific">Onchocerca flexuosa</name>
    <dbReference type="NCBI Taxonomy" id="387005"/>
    <lineage>
        <taxon>Eukaryota</taxon>
        <taxon>Metazoa</taxon>
        <taxon>Ecdysozoa</taxon>
        <taxon>Nematoda</taxon>
        <taxon>Chromadorea</taxon>
        <taxon>Rhabditida</taxon>
        <taxon>Spirurina</taxon>
        <taxon>Spiruromorpha</taxon>
        <taxon>Filarioidea</taxon>
        <taxon>Onchocercidae</taxon>
        <taxon>Onchocerca</taxon>
    </lineage>
</organism>
<dbReference type="FunFam" id="3.40.1170.10:FF:000002">
    <property type="entry name" value="DNA mismatch repair protein"/>
    <property type="match status" value="1"/>
</dbReference>
<dbReference type="InterPro" id="IPR045076">
    <property type="entry name" value="MutS"/>
</dbReference>
<dbReference type="SMART" id="SM00533">
    <property type="entry name" value="MUTSd"/>
    <property type="match status" value="1"/>
</dbReference>
<dbReference type="PANTHER" id="PTHR11361:SF148">
    <property type="entry name" value="DNA MISMATCH REPAIR PROTEIN MSH6"/>
    <property type="match status" value="1"/>
</dbReference>
<dbReference type="GO" id="GO:0030983">
    <property type="term" value="F:mismatched DNA binding"/>
    <property type="evidence" value="ECO:0007669"/>
    <property type="project" value="UniProtKB-UniRule"/>
</dbReference>
<dbReference type="Proteomes" id="UP000242913">
    <property type="component" value="Unassembled WGS sequence"/>
</dbReference>
<dbReference type="AlphaFoldDB" id="A0A238C627"/>
<dbReference type="Gene3D" id="1.10.1420.10">
    <property type="match status" value="1"/>
</dbReference>
<keyword evidence="3 6" id="KW-0227">DNA damage</keyword>
<dbReference type="InterPro" id="IPR036187">
    <property type="entry name" value="DNA_mismatch_repair_MutS_sf"/>
</dbReference>
<dbReference type="InterPro" id="IPR000432">
    <property type="entry name" value="DNA_mismatch_repair_MutS_C"/>
</dbReference>
<feature type="region of interest" description="Disordered" evidence="8">
    <location>
        <begin position="1"/>
        <end position="156"/>
    </location>
</feature>
<dbReference type="Gene3D" id="3.40.50.300">
    <property type="entry name" value="P-loop containing nucleotide triphosphate hydrolases"/>
    <property type="match status" value="1"/>
</dbReference>
<evidence type="ECO:0000256" key="2">
    <source>
        <dbReference type="ARBA" id="ARBA00022741"/>
    </source>
</evidence>
<name>A0A238C627_9BILA</name>
<dbReference type="PROSITE" id="PS00486">
    <property type="entry name" value="DNA_MISMATCH_REPAIR_2"/>
    <property type="match status" value="1"/>
</dbReference>
<evidence type="ECO:0000256" key="6">
    <source>
        <dbReference type="PIRNR" id="PIRNR037677"/>
    </source>
</evidence>
<evidence type="ECO:0000256" key="7">
    <source>
        <dbReference type="SAM" id="Coils"/>
    </source>
</evidence>
<keyword evidence="6" id="KW-0234">DNA repair</keyword>
<keyword evidence="4 6" id="KW-0067">ATP-binding</keyword>